<keyword evidence="3 8" id="KW-0479">Metal-binding</keyword>
<comment type="similarity">
    <text evidence="8">Belongs to the MobA family.</text>
</comment>
<feature type="binding site" evidence="8">
    <location>
        <position position="25"/>
    </location>
    <ligand>
        <name>GTP</name>
        <dbReference type="ChEBI" id="CHEBI:37565"/>
    </ligand>
</feature>
<proteinExistence type="inferred from homology"/>
<dbReference type="PANTHER" id="PTHR19136">
    <property type="entry name" value="MOLYBDENUM COFACTOR GUANYLYLTRANSFERASE"/>
    <property type="match status" value="1"/>
</dbReference>
<name>A0A3D8J2N2_9HELI</name>
<evidence type="ECO:0000313" key="10">
    <source>
        <dbReference type="EMBL" id="RDU71729.1"/>
    </source>
</evidence>
<dbReference type="InterPro" id="IPR025877">
    <property type="entry name" value="MobA-like_NTP_Trfase"/>
</dbReference>
<comment type="subcellular location">
    <subcellularLocation>
        <location evidence="8">Cytoplasm</location>
    </subcellularLocation>
</comment>
<gene>
    <name evidence="8 10" type="primary">mobA</name>
    <name evidence="10" type="ORF">CQA58_01440</name>
</gene>
<keyword evidence="11" id="KW-1185">Reference proteome</keyword>
<dbReference type="Pfam" id="PF12804">
    <property type="entry name" value="NTP_transf_3"/>
    <property type="match status" value="1"/>
</dbReference>
<evidence type="ECO:0000256" key="3">
    <source>
        <dbReference type="ARBA" id="ARBA00022723"/>
    </source>
</evidence>
<dbReference type="InterPro" id="IPR029044">
    <property type="entry name" value="Nucleotide-diphossugar_trans"/>
</dbReference>
<dbReference type="GO" id="GO:1902758">
    <property type="term" value="P:bis(molybdopterin guanine dinucleotide)molybdenum biosynthetic process"/>
    <property type="evidence" value="ECO:0007669"/>
    <property type="project" value="TreeGrafter"/>
</dbReference>
<dbReference type="EC" id="2.7.7.77" evidence="8"/>
<evidence type="ECO:0000256" key="5">
    <source>
        <dbReference type="ARBA" id="ARBA00022842"/>
    </source>
</evidence>
<dbReference type="EMBL" id="NXLV01000002">
    <property type="protein sequence ID" value="RDU71729.1"/>
    <property type="molecule type" value="Genomic_DNA"/>
</dbReference>
<comment type="domain">
    <text evidence="8">The N-terminal domain determines nucleotide recognition and specific binding, while the C-terminal domain determines the specific binding to the target protein.</text>
</comment>
<dbReference type="OrthoDB" id="9788394at2"/>
<organism evidence="10 11">
    <name type="scientific">Helicobacter brantae</name>
    <dbReference type="NCBI Taxonomy" id="375927"/>
    <lineage>
        <taxon>Bacteria</taxon>
        <taxon>Pseudomonadati</taxon>
        <taxon>Campylobacterota</taxon>
        <taxon>Epsilonproteobacteria</taxon>
        <taxon>Campylobacterales</taxon>
        <taxon>Helicobacteraceae</taxon>
        <taxon>Helicobacter</taxon>
    </lineage>
</organism>
<protein>
    <recommendedName>
        <fullName evidence="8">Probable molybdenum cofactor guanylyltransferase</fullName>
        <shortName evidence="8">MoCo guanylyltransferase</shortName>
        <ecNumber evidence="8">2.7.7.77</ecNumber>
    </recommendedName>
    <alternativeName>
        <fullName evidence="8">GTP:molybdopterin guanylyltransferase</fullName>
    </alternativeName>
    <alternativeName>
        <fullName evidence="8">Mo-MPT guanylyltransferase</fullName>
    </alternativeName>
    <alternativeName>
        <fullName evidence="8">Molybdopterin guanylyltransferase</fullName>
    </alternativeName>
    <alternativeName>
        <fullName evidence="8">Molybdopterin-guanine dinucleotide synthase</fullName>
        <shortName evidence="8">MGD synthase</shortName>
    </alternativeName>
</protein>
<feature type="domain" description="MobA-like NTP transferase" evidence="9">
    <location>
        <begin position="10"/>
        <end position="159"/>
    </location>
</feature>
<dbReference type="AlphaFoldDB" id="A0A3D8J2N2"/>
<keyword evidence="4 8" id="KW-0547">Nucleotide-binding</keyword>
<evidence type="ECO:0000256" key="7">
    <source>
        <dbReference type="ARBA" id="ARBA00023150"/>
    </source>
</evidence>
<keyword evidence="2 8" id="KW-0808">Transferase</keyword>
<evidence type="ECO:0000256" key="6">
    <source>
        <dbReference type="ARBA" id="ARBA00023134"/>
    </source>
</evidence>
<sequence>MEKILKKVPCVILCGGKSSRMGSNKALLPFSHIPLAQYMYKRMQKIFENVFLVAKDSTPFSSFAPHFIQEEGEVYAPLIGIERALESLREQRAFFLSVDTPFIEQKEIDLLFERVREEQIFYAKTPQKSHYLCGIYHYDTLPIIKEMIEKEDFKMSQLISRVKSGFVEFDDESIFSNLNTPQDYQNALKRLEQNG</sequence>
<dbReference type="GO" id="GO:0061603">
    <property type="term" value="F:molybdenum cofactor guanylyltransferase activity"/>
    <property type="evidence" value="ECO:0007669"/>
    <property type="project" value="UniProtKB-EC"/>
</dbReference>
<dbReference type="Gene3D" id="3.90.550.10">
    <property type="entry name" value="Spore Coat Polysaccharide Biosynthesis Protein SpsA, Chain A"/>
    <property type="match status" value="1"/>
</dbReference>
<comment type="function">
    <text evidence="8">Transfers a GMP moiety from GTP to Mo-molybdopterin (Mo-MPT) cofactor (Moco or molybdenum cofactor) to form Mo-molybdopterin guanine dinucleotide (Mo-MGD) cofactor.</text>
</comment>
<feature type="binding site" evidence="8">
    <location>
        <position position="99"/>
    </location>
    <ligand>
        <name>GTP</name>
        <dbReference type="ChEBI" id="CHEBI:37565"/>
    </ligand>
</feature>
<evidence type="ECO:0000313" key="11">
    <source>
        <dbReference type="Proteomes" id="UP000257045"/>
    </source>
</evidence>
<dbReference type="HAMAP" id="MF_00316">
    <property type="entry name" value="MobA"/>
    <property type="match status" value="1"/>
</dbReference>
<keyword evidence="6 8" id="KW-0342">GTP-binding</keyword>
<comment type="caution">
    <text evidence="10">The sequence shown here is derived from an EMBL/GenBank/DDBJ whole genome shotgun (WGS) entry which is preliminary data.</text>
</comment>
<dbReference type="GO" id="GO:0046872">
    <property type="term" value="F:metal ion binding"/>
    <property type="evidence" value="ECO:0007669"/>
    <property type="project" value="UniProtKB-KW"/>
</dbReference>
<evidence type="ECO:0000256" key="4">
    <source>
        <dbReference type="ARBA" id="ARBA00022741"/>
    </source>
</evidence>
<comment type="caution">
    <text evidence="8">Lacks conserved residue(s) required for the propagation of feature annotation.</text>
</comment>
<dbReference type="SUPFAM" id="SSF53448">
    <property type="entry name" value="Nucleotide-diphospho-sugar transferases"/>
    <property type="match status" value="1"/>
</dbReference>
<dbReference type="PANTHER" id="PTHR19136:SF81">
    <property type="entry name" value="MOLYBDENUM COFACTOR GUANYLYLTRANSFERASE"/>
    <property type="match status" value="1"/>
</dbReference>
<feature type="binding site" evidence="8">
    <location>
        <begin position="13"/>
        <end position="15"/>
    </location>
    <ligand>
        <name>GTP</name>
        <dbReference type="ChEBI" id="CHEBI:37565"/>
    </ligand>
</feature>
<comment type="cofactor">
    <cofactor evidence="8">
        <name>Mg(2+)</name>
        <dbReference type="ChEBI" id="CHEBI:18420"/>
    </cofactor>
</comment>
<accession>A0A3D8J2N2</accession>
<dbReference type="CDD" id="cd02503">
    <property type="entry name" value="MobA"/>
    <property type="match status" value="1"/>
</dbReference>
<evidence type="ECO:0000256" key="1">
    <source>
        <dbReference type="ARBA" id="ARBA00022490"/>
    </source>
</evidence>
<evidence type="ECO:0000256" key="8">
    <source>
        <dbReference type="HAMAP-Rule" id="MF_00316"/>
    </source>
</evidence>
<dbReference type="GO" id="GO:0005525">
    <property type="term" value="F:GTP binding"/>
    <property type="evidence" value="ECO:0007669"/>
    <property type="project" value="UniProtKB-UniRule"/>
</dbReference>
<dbReference type="InterPro" id="IPR013482">
    <property type="entry name" value="Molybde_CF_guanTrfase"/>
</dbReference>
<keyword evidence="1 8" id="KW-0963">Cytoplasm</keyword>
<keyword evidence="5 8" id="KW-0460">Magnesium</keyword>
<dbReference type="Proteomes" id="UP000257045">
    <property type="component" value="Unassembled WGS sequence"/>
</dbReference>
<dbReference type="GO" id="GO:0005737">
    <property type="term" value="C:cytoplasm"/>
    <property type="evidence" value="ECO:0007669"/>
    <property type="project" value="UniProtKB-SubCell"/>
</dbReference>
<keyword evidence="10" id="KW-0548">Nucleotidyltransferase</keyword>
<feature type="binding site" evidence="8">
    <location>
        <position position="99"/>
    </location>
    <ligand>
        <name>Mg(2+)</name>
        <dbReference type="ChEBI" id="CHEBI:18420"/>
    </ligand>
</feature>
<reference evidence="10 11" key="1">
    <citation type="submission" date="2018-04" db="EMBL/GenBank/DDBJ databases">
        <title>Novel Campyloabacter and Helicobacter Species and Strains.</title>
        <authorList>
            <person name="Mannion A.J."/>
            <person name="Shen Z."/>
            <person name="Fox J.G."/>
        </authorList>
    </citation>
    <scope>NUCLEOTIDE SEQUENCE [LARGE SCALE GENOMIC DNA]</scope>
    <source>
        <strain evidence="10 11">MIT 04-9366</strain>
    </source>
</reference>
<comment type="catalytic activity">
    <reaction evidence="8">
        <text>Mo-molybdopterin + GTP + H(+) = Mo-molybdopterin guanine dinucleotide + diphosphate</text>
        <dbReference type="Rhea" id="RHEA:34243"/>
        <dbReference type="ChEBI" id="CHEBI:15378"/>
        <dbReference type="ChEBI" id="CHEBI:33019"/>
        <dbReference type="ChEBI" id="CHEBI:37565"/>
        <dbReference type="ChEBI" id="CHEBI:71302"/>
        <dbReference type="ChEBI" id="CHEBI:71310"/>
        <dbReference type="EC" id="2.7.7.77"/>
    </reaction>
</comment>
<evidence type="ECO:0000256" key="2">
    <source>
        <dbReference type="ARBA" id="ARBA00022679"/>
    </source>
</evidence>
<dbReference type="NCBIfam" id="NF001837">
    <property type="entry name" value="PRK00560.1"/>
    <property type="match status" value="1"/>
</dbReference>
<keyword evidence="7 8" id="KW-0501">Molybdenum cofactor biosynthesis</keyword>
<evidence type="ECO:0000259" key="9">
    <source>
        <dbReference type="Pfam" id="PF12804"/>
    </source>
</evidence>